<dbReference type="RefSeq" id="WP_039650547.1">
    <property type="nucleotide sequence ID" value="NZ_CP007770.1"/>
</dbReference>
<organism evidence="2 3">
    <name type="scientific">Campylobacter insulaenigrae NCTC 12927</name>
    <dbReference type="NCBI Taxonomy" id="1031564"/>
    <lineage>
        <taxon>Bacteria</taxon>
        <taxon>Pseudomonadati</taxon>
        <taxon>Campylobacterota</taxon>
        <taxon>Epsilonproteobacteria</taxon>
        <taxon>Campylobacterales</taxon>
        <taxon>Campylobacteraceae</taxon>
        <taxon>Campylobacter</taxon>
    </lineage>
</organism>
<evidence type="ECO:0000256" key="1">
    <source>
        <dbReference type="SAM" id="SignalP"/>
    </source>
</evidence>
<dbReference type="AlphaFoldDB" id="A0A0A8H1V9"/>
<dbReference type="NCBIfam" id="NF041252">
    <property type="entry name" value="outer_memb_MapA"/>
    <property type="match status" value="1"/>
</dbReference>
<dbReference type="InterPro" id="IPR053486">
    <property type="entry name" value="MapA_lipoprotein"/>
</dbReference>
<dbReference type="Proteomes" id="UP000031163">
    <property type="component" value="Chromosome"/>
</dbReference>
<accession>A0A0A8H1V9</accession>
<dbReference type="KEGG" id="cis:CINS_1104"/>
<feature type="signal peptide" evidence="1">
    <location>
        <begin position="1"/>
        <end position="20"/>
    </location>
</feature>
<dbReference type="HOGENOM" id="CLU_1286828_0_0_7"/>
<dbReference type="GeneID" id="74431892"/>
<evidence type="ECO:0000313" key="3">
    <source>
        <dbReference type="Proteomes" id="UP000031163"/>
    </source>
</evidence>
<keyword evidence="1" id="KW-0732">Signal</keyword>
<sequence>MIKKIFLLAIALFFSACAVATKNSAKNQGVIRVNEVVKIQTQCYNPSDSKAYEAKIQGLTYVSDVGLKYCANKRTVDKSPSLKKVYIHRIYDLDENKKISMSEKTSYYIDENFNYYFYVFLKQELHNRGIVVVENVQDSPYILKINLSFTDFYSRFNSNSLYSAIKGQLEIQNINNNKKIGIKTKQEIRGFNKVNELPFYTQLLIKQMANKAADIISSL</sequence>
<dbReference type="EMBL" id="CP007770">
    <property type="protein sequence ID" value="AJC88066.1"/>
    <property type="molecule type" value="Genomic_DNA"/>
</dbReference>
<protein>
    <submittedName>
        <fullName evidence="2">Outer membrane liproprotein</fullName>
    </submittedName>
</protein>
<name>A0A0A8H1V9_9BACT</name>
<gene>
    <name evidence="2" type="primary">mapA</name>
    <name evidence="2" type="ORF">CINS_1104</name>
</gene>
<evidence type="ECO:0000313" key="2">
    <source>
        <dbReference type="EMBL" id="AJC88066.1"/>
    </source>
</evidence>
<dbReference type="PROSITE" id="PS51257">
    <property type="entry name" value="PROKAR_LIPOPROTEIN"/>
    <property type="match status" value="1"/>
</dbReference>
<reference evidence="2 3" key="1">
    <citation type="journal article" date="2014" name="Genome Biol. Evol.">
        <title>Comparative Genomics of the Campylobacter lari Group.</title>
        <authorList>
            <person name="Miller W.G."/>
            <person name="Yee E."/>
            <person name="Chapman M.H."/>
            <person name="Smith T.P."/>
            <person name="Bono J.L."/>
            <person name="Huynh S."/>
            <person name="Parker C.T."/>
            <person name="Vandamme P."/>
            <person name="Luong K."/>
            <person name="Korlach J."/>
        </authorList>
    </citation>
    <scope>NUCLEOTIDE SEQUENCE [LARGE SCALE GENOMIC DNA]</scope>
    <source>
        <strain evidence="2 3">NCTC 12927</strain>
    </source>
</reference>
<dbReference type="STRING" id="1031564.CINS_1104"/>
<proteinExistence type="predicted"/>
<feature type="chain" id="PRO_5002037428" evidence="1">
    <location>
        <begin position="21"/>
        <end position="219"/>
    </location>
</feature>